<accession>A0A511V0A0</accession>
<comment type="cofactor">
    <cofactor evidence="1">
        <name>Mg(2+)</name>
        <dbReference type="ChEBI" id="CHEBI:18420"/>
    </cofactor>
</comment>
<name>A0A511V0A0_9BACI</name>
<dbReference type="Proteomes" id="UP000321491">
    <property type="component" value="Unassembled WGS sequence"/>
</dbReference>
<keyword evidence="6" id="KW-0479">Metal-binding</keyword>
<gene>
    <name evidence="13" type="ORF">CQU01_13810</name>
</gene>
<dbReference type="PANTHER" id="PTHR43281">
    <property type="entry name" value="FARNESYL DIPHOSPHATE SYNTHASE"/>
    <property type="match status" value="1"/>
</dbReference>
<organism evidence="13 14">
    <name type="scientific">Cerasibacillus quisquiliarum</name>
    <dbReference type="NCBI Taxonomy" id="227865"/>
    <lineage>
        <taxon>Bacteria</taxon>
        <taxon>Bacillati</taxon>
        <taxon>Bacillota</taxon>
        <taxon>Bacilli</taxon>
        <taxon>Bacillales</taxon>
        <taxon>Bacillaceae</taxon>
        <taxon>Cerasibacillus</taxon>
    </lineage>
</organism>
<dbReference type="RefSeq" id="WP_307724222.1">
    <property type="nucleotide sequence ID" value="NZ_BJXW01000012.1"/>
</dbReference>
<dbReference type="PROSITE" id="PS00444">
    <property type="entry name" value="POLYPRENYL_SYNTHASE_2"/>
    <property type="match status" value="1"/>
</dbReference>
<dbReference type="SFLD" id="SFLDG01017">
    <property type="entry name" value="Polyprenyl_Transferase_Like"/>
    <property type="match status" value="1"/>
</dbReference>
<evidence type="ECO:0000256" key="5">
    <source>
        <dbReference type="ARBA" id="ARBA00022679"/>
    </source>
</evidence>
<comment type="caution">
    <text evidence="13">The sequence shown here is derived from an EMBL/GenBank/DDBJ whole genome shotgun (WGS) entry which is preliminary data.</text>
</comment>
<dbReference type="GO" id="GO:0005737">
    <property type="term" value="C:cytoplasm"/>
    <property type="evidence" value="ECO:0007669"/>
    <property type="project" value="UniProtKB-ARBA"/>
</dbReference>
<evidence type="ECO:0000256" key="12">
    <source>
        <dbReference type="RuleBase" id="RU004466"/>
    </source>
</evidence>
<dbReference type="InterPro" id="IPR053378">
    <property type="entry name" value="Prenyl_diphosphate_synthase"/>
</dbReference>
<dbReference type="GO" id="GO:0016114">
    <property type="term" value="P:terpenoid biosynthetic process"/>
    <property type="evidence" value="ECO:0007669"/>
    <property type="project" value="UniProtKB-ARBA"/>
</dbReference>
<evidence type="ECO:0000256" key="11">
    <source>
        <dbReference type="ARBA" id="ARBA00049399"/>
    </source>
</evidence>
<comment type="catalytic activity">
    <reaction evidence="11">
        <text>isopentenyl diphosphate + (2E)-geranyl diphosphate = (2E,6E)-farnesyl diphosphate + diphosphate</text>
        <dbReference type="Rhea" id="RHEA:19361"/>
        <dbReference type="ChEBI" id="CHEBI:33019"/>
        <dbReference type="ChEBI" id="CHEBI:58057"/>
        <dbReference type="ChEBI" id="CHEBI:128769"/>
        <dbReference type="ChEBI" id="CHEBI:175763"/>
        <dbReference type="EC" id="2.5.1.10"/>
    </reaction>
</comment>
<dbReference type="SFLD" id="SFLDS00005">
    <property type="entry name" value="Isoprenoid_Synthase_Type_I"/>
    <property type="match status" value="1"/>
</dbReference>
<keyword evidence="8" id="KW-0414">Isoprene biosynthesis</keyword>
<evidence type="ECO:0000256" key="9">
    <source>
        <dbReference type="ARBA" id="ARBA00032380"/>
    </source>
</evidence>
<dbReference type="AlphaFoldDB" id="A0A511V0A0"/>
<dbReference type="SUPFAM" id="SSF48576">
    <property type="entry name" value="Terpenoid synthases"/>
    <property type="match status" value="1"/>
</dbReference>
<evidence type="ECO:0000256" key="4">
    <source>
        <dbReference type="ARBA" id="ARBA00015100"/>
    </source>
</evidence>
<dbReference type="InterPro" id="IPR008949">
    <property type="entry name" value="Isoprenoid_synthase_dom_sf"/>
</dbReference>
<dbReference type="EMBL" id="BJXW01000012">
    <property type="protein sequence ID" value="GEN31143.1"/>
    <property type="molecule type" value="Genomic_DNA"/>
</dbReference>
<proteinExistence type="inferred from homology"/>
<dbReference type="Pfam" id="PF00348">
    <property type="entry name" value="polyprenyl_synt"/>
    <property type="match status" value="1"/>
</dbReference>
<evidence type="ECO:0000313" key="13">
    <source>
        <dbReference type="EMBL" id="GEN31143.1"/>
    </source>
</evidence>
<evidence type="ECO:0000256" key="7">
    <source>
        <dbReference type="ARBA" id="ARBA00022842"/>
    </source>
</evidence>
<dbReference type="FunFam" id="1.10.600.10:FF:000001">
    <property type="entry name" value="Geranylgeranyl diphosphate synthase"/>
    <property type="match status" value="1"/>
</dbReference>
<evidence type="ECO:0000256" key="8">
    <source>
        <dbReference type="ARBA" id="ARBA00023229"/>
    </source>
</evidence>
<dbReference type="PANTHER" id="PTHR43281:SF1">
    <property type="entry name" value="FARNESYL DIPHOSPHATE SYNTHASE"/>
    <property type="match status" value="1"/>
</dbReference>
<dbReference type="InterPro" id="IPR033749">
    <property type="entry name" value="Polyprenyl_synt_CS"/>
</dbReference>
<protein>
    <recommendedName>
        <fullName evidence="4">Farnesyl diphosphate synthase</fullName>
        <ecNumber evidence="3">2.5.1.10</ecNumber>
    </recommendedName>
    <alternativeName>
        <fullName evidence="10">(2E,6E)-farnesyl diphosphate synthase</fullName>
    </alternativeName>
    <alternativeName>
        <fullName evidence="9">Geranyltranstransferase</fullName>
    </alternativeName>
</protein>
<evidence type="ECO:0000256" key="3">
    <source>
        <dbReference type="ARBA" id="ARBA00012439"/>
    </source>
</evidence>
<dbReference type="InterPro" id="IPR000092">
    <property type="entry name" value="Polyprenyl_synt"/>
</dbReference>
<dbReference type="GO" id="GO:0004337">
    <property type="term" value="F:(2E,6E)-farnesyl diphosphate synthase activity"/>
    <property type="evidence" value="ECO:0007669"/>
    <property type="project" value="UniProtKB-EC"/>
</dbReference>
<sequence length="293" mass="32554">MGTLQQFIKQTQIIMDEQFNIHFSGLNIPSRLKKAMLYSLEAGGKRIRPLLLLATYQAFDSELERVFSTATALELIHTYSLIHDDLPAMDDDDYRRGKLTNHKAFDEATAILAGDALLTHSFYLIANDNHLTADEKVRIISLLSETSGPKGMVAGQILDIDAENKTIDVNQLEKIHVLKTGELIKFAVKAGAILGGATENQLKDLESFAYHLGLLFQIQDDILDVIGDDKKLGKAAGSDEDLNKSTYPKLLGLEAAMALRNEHADTAKESLRKTKANTKLLEEIVDYFNARDH</sequence>
<evidence type="ECO:0000313" key="14">
    <source>
        <dbReference type="Proteomes" id="UP000321491"/>
    </source>
</evidence>
<evidence type="ECO:0000256" key="1">
    <source>
        <dbReference type="ARBA" id="ARBA00001946"/>
    </source>
</evidence>
<dbReference type="CDD" id="cd00685">
    <property type="entry name" value="Trans_IPPS_HT"/>
    <property type="match status" value="1"/>
</dbReference>
<dbReference type="GO" id="GO:0046872">
    <property type="term" value="F:metal ion binding"/>
    <property type="evidence" value="ECO:0007669"/>
    <property type="project" value="UniProtKB-KW"/>
</dbReference>
<evidence type="ECO:0000256" key="6">
    <source>
        <dbReference type="ARBA" id="ARBA00022723"/>
    </source>
</evidence>
<keyword evidence="7" id="KW-0460">Magnesium</keyword>
<dbReference type="NCBIfam" id="NF045485">
    <property type="entry name" value="FPPsyn"/>
    <property type="match status" value="1"/>
</dbReference>
<evidence type="ECO:0000256" key="10">
    <source>
        <dbReference type="ARBA" id="ARBA00032873"/>
    </source>
</evidence>
<evidence type="ECO:0000256" key="2">
    <source>
        <dbReference type="ARBA" id="ARBA00006706"/>
    </source>
</evidence>
<comment type="similarity">
    <text evidence="2 12">Belongs to the FPP/GGPP synthase family.</text>
</comment>
<dbReference type="EC" id="2.5.1.10" evidence="3"/>
<reference evidence="13 14" key="1">
    <citation type="submission" date="2019-07" db="EMBL/GenBank/DDBJ databases">
        <title>Whole genome shotgun sequence of Cerasibacillus quisquiliarum NBRC 102429.</title>
        <authorList>
            <person name="Hosoyama A."/>
            <person name="Uohara A."/>
            <person name="Ohji S."/>
            <person name="Ichikawa N."/>
        </authorList>
    </citation>
    <scope>NUCLEOTIDE SEQUENCE [LARGE SCALE GENOMIC DNA]</scope>
    <source>
        <strain evidence="13 14">NBRC 102429</strain>
    </source>
</reference>
<dbReference type="Gene3D" id="1.10.600.10">
    <property type="entry name" value="Farnesyl Diphosphate Synthase"/>
    <property type="match status" value="1"/>
</dbReference>
<keyword evidence="14" id="KW-1185">Reference proteome</keyword>
<dbReference type="PROSITE" id="PS00723">
    <property type="entry name" value="POLYPRENYL_SYNTHASE_1"/>
    <property type="match status" value="1"/>
</dbReference>
<keyword evidence="5 12" id="KW-0808">Transferase</keyword>